<dbReference type="Gene3D" id="1.10.510.40">
    <property type="match status" value="1"/>
</dbReference>
<evidence type="ECO:0000313" key="7">
    <source>
        <dbReference type="EMBL" id="RXJ73925.1"/>
    </source>
</evidence>
<comment type="caution">
    <text evidence="7">The sequence shown here is derived from an EMBL/GenBank/DDBJ whole genome shotgun (WGS) entry which is preliminary data.</text>
</comment>
<dbReference type="GO" id="GO:0022857">
    <property type="term" value="F:transmembrane transporter activity"/>
    <property type="evidence" value="ECO:0007669"/>
    <property type="project" value="InterPro"/>
</dbReference>
<dbReference type="Pfam" id="PF06276">
    <property type="entry name" value="FhuF"/>
    <property type="match status" value="1"/>
</dbReference>
<dbReference type="InterPro" id="IPR016181">
    <property type="entry name" value="Acyl_CoA_acyltransferase"/>
</dbReference>
<name>A0A4Q0YT82_9GAMM</name>
<dbReference type="EMBL" id="PEIB01000005">
    <property type="protein sequence ID" value="RXJ73925.1"/>
    <property type="molecule type" value="Genomic_DNA"/>
</dbReference>
<feature type="transmembrane region" description="Helical" evidence="5">
    <location>
        <begin position="43"/>
        <end position="61"/>
    </location>
</feature>
<dbReference type="PANTHER" id="PTHR34384:SF6">
    <property type="entry name" value="STAPHYLOFERRIN B SYNTHASE"/>
    <property type="match status" value="1"/>
</dbReference>
<organism evidence="7 8">
    <name type="scientific">Veronia nyctiphanis</name>
    <dbReference type="NCBI Taxonomy" id="1278244"/>
    <lineage>
        <taxon>Bacteria</taxon>
        <taxon>Pseudomonadati</taxon>
        <taxon>Pseudomonadota</taxon>
        <taxon>Gammaproteobacteria</taxon>
        <taxon>Vibrionales</taxon>
        <taxon>Vibrionaceae</taxon>
        <taxon>Veronia</taxon>
    </lineage>
</organism>
<feature type="transmembrane region" description="Helical" evidence="5">
    <location>
        <begin position="273"/>
        <end position="291"/>
    </location>
</feature>
<evidence type="ECO:0000256" key="5">
    <source>
        <dbReference type="SAM" id="Phobius"/>
    </source>
</evidence>
<feature type="transmembrane region" description="Helical" evidence="5">
    <location>
        <begin position="130"/>
        <end position="155"/>
    </location>
</feature>
<feature type="domain" description="Acyltransferase MbtK/IucB-like conserved" evidence="6">
    <location>
        <begin position="428"/>
        <end position="475"/>
    </location>
</feature>
<keyword evidence="2 5" id="KW-0812">Transmembrane</keyword>
<dbReference type="InterPro" id="IPR022770">
    <property type="entry name" value="IucA/IucC-like_C"/>
</dbReference>
<dbReference type="RefSeq" id="WP_129121599.1">
    <property type="nucleotide sequence ID" value="NZ_PEIB01000005.1"/>
</dbReference>
<accession>A0A4Q0YT82</accession>
<gene>
    <name evidence="7" type="ORF">CS022_06470</name>
</gene>
<reference evidence="7 8" key="1">
    <citation type="submission" date="2017-10" db="EMBL/GenBank/DDBJ databases">
        <title>Nyctiphanis sp. nov., isolated from the stomach of the euphausiid Nyctiphanes simplex (Hansen, 1911) in the Gulf of California.</title>
        <authorList>
            <person name="Gomez-Gil B."/>
            <person name="Aguilar-Mendez M."/>
            <person name="Lopez-Cortes A."/>
            <person name="Gomez-Gutierrez J."/>
            <person name="Roque A."/>
            <person name="Lang E."/>
            <person name="Gonzalez-Castillo A."/>
        </authorList>
    </citation>
    <scope>NUCLEOTIDE SEQUENCE [LARGE SCALE GENOMIC DNA]</scope>
    <source>
        <strain evidence="7 8">CAIM 600</strain>
    </source>
</reference>
<dbReference type="SMART" id="SM01006">
    <property type="entry name" value="AlcB"/>
    <property type="match status" value="1"/>
</dbReference>
<evidence type="ECO:0000256" key="3">
    <source>
        <dbReference type="ARBA" id="ARBA00022989"/>
    </source>
</evidence>
<dbReference type="InterPro" id="IPR037455">
    <property type="entry name" value="LucA/IucC-like"/>
</dbReference>
<evidence type="ECO:0000256" key="4">
    <source>
        <dbReference type="ARBA" id="ARBA00023136"/>
    </source>
</evidence>
<dbReference type="GO" id="GO:0019290">
    <property type="term" value="P:siderophore biosynthetic process"/>
    <property type="evidence" value="ECO:0007669"/>
    <property type="project" value="InterPro"/>
</dbReference>
<dbReference type="Pfam" id="PF13523">
    <property type="entry name" value="Acetyltransf_8"/>
    <property type="match status" value="1"/>
</dbReference>
<feature type="transmembrane region" description="Helical" evidence="5">
    <location>
        <begin position="98"/>
        <end position="118"/>
    </location>
</feature>
<comment type="pathway">
    <text evidence="1">Siderophore biosynthesis.</text>
</comment>
<feature type="transmembrane region" description="Helical" evidence="5">
    <location>
        <begin position="161"/>
        <end position="181"/>
    </location>
</feature>
<dbReference type="AlphaFoldDB" id="A0A4Q0YT82"/>
<dbReference type="OrthoDB" id="495728at2"/>
<dbReference type="InterPro" id="IPR036259">
    <property type="entry name" value="MFS_trans_sf"/>
</dbReference>
<feature type="transmembrane region" description="Helical" evidence="5">
    <location>
        <begin position="241"/>
        <end position="261"/>
    </location>
</feature>
<dbReference type="PANTHER" id="PTHR34384">
    <property type="entry name" value="L-2,3-DIAMINOPROPANOATE--CITRATE LIGASE"/>
    <property type="match status" value="1"/>
</dbReference>
<protein>
    <recommendedName>
        <fullName evidence="6">Acyltransferase MbtK/IucB-like conserved domain-containing protein</fullName>
    </recommendedName>
</protein>
<dbReference type="InterPro" id="IPR011701">
    <property type="entry name" value="MFS"/>
</dbReference>
<proteinExistence type="predicted"/>
<dbReference type="InterPro" id="IPR007310">
    <property type="entry name" value="Aerobactin_biosyn_IucA/IucC_N"/>
</dbReference>
<dbReference type="Gene3D" id="3.30.310.280">
    <property type="match status" value="1"/>
</dbReference>
<dbReference type="SUPFAM" id="SSF55729">
    <property type="entry name" value="Acyl-CoA N-acyltransferases (Nat)"/>
    <property type="match status" value="1"/>
</dbReference>
<keyword evidence="3 5" id="KW-1133">Transmembrane helix</keyword>
<dbReference type="Proteomes" id="UP000290287">
    <property type="component" value="Unassembled WGS sequence"/>
</dbReference>
<dbReference type="SUPFAM" id="SSF103473">
    <property type="entry name" value="MFS general substrate transporter"/>
    <property type="match status" value="1"/>
</dbReference>
<dbReference type="Gene3D" id="3.40.630.30">
    <property type="match status" value="1"/>
</dbReference>
<keyword evidence="4 5" id="KW-0472">Membrane</keyword>
<feature type="transmembrane region" description="Helical" evidence="5">
    <location>
        <begin position="73"/>
        <end position="92"/>
    </location>
</feature>
<evidence type="ECO:0000256" key="1">
    <source>
        <dbReference type="ARBA" id="ARBA00004924"/>
    </source>
</evidence>
<dbReference type="GO" id="GO:0016881">
    <property type="term" value="F:acid-amino acid ligase activity"/>
    <property type="evidence" value="ECO:0007669"/>
    <property type="project" value="UniProtKB-ARBA"/>
</dbReference>
<sequence length="1205" mass="135535">MTLGLKQCLILLTLISVVCDTMLLPFYPTFFLQRFGIDSSYHVGAYLAAMCFTVMVSFPFWAKLAKRFHEIHIWIITQLIAALLGVACYYSTSIEGFWLASMTMLIFKASYLLIYPYVLRLEQHDAHLGIVGLFSVLMHFGGIGGAILGGMLIDITDANNIYLIMALGDLVQVAICLYLSAQLNLSWQQLPEGEQQPSRSRIPTFIFTLGFASLLVYFSAFLARPYFTLYWQQVSQYDSTLLAGFVYAIPAWMALLGLLISHGKWTSVLSVRQQIIVGLFTASAGLYFQSAPDWYVVLAGRLLFGYALFIITVKLEVLLFSLSQPAHYAEDFAKVHIMQNIGVIGASFLVGSLVSDQSLICRLCLPQPVWPLLACCLSVFLLPNKATKPSTATANYPLSPNLITSYVEMKTITQTHINDERLGDICFLPFDVQRHSAQVHEWVTQPYAVFWGMNENTENDTESFYADVMASQHETALVGLVNGQPAFLIEVYDVAHNECSAHVDVQDGDVGIHILLAPNRTPIKGFSHSIMTACMALLFDTFNASRVIVEPDINNHKVHMLNLAVGFEHLKVIELSEKTALLGVLTADKFRHSQSYCSSLNTSTQLTKDGHVEKAFSHHLTPELWQRANQQIVTKMITEFSHERIITPSEVGENSYLLTNTSERAIYAFDAQALPLNHLMIGQGSLKKYDQDKNEMPLDAMAFVLEFADSLGLNGDRLATYLEEVSSTLSAECYKLSKPVFSAKELAHQSFQTIESEMTHGHPSFVANNGRIGFNASDYHSFTPEAASPIQVVWLAASKSQTLFKAIEGIEYSTLIDSQLDLSERYYFSKQLETRGLSSDDYFFMPVHPWQWENKFIHLFSREIANNVLVCLGSGFDKYLPQQSIRTLFNLTKPDSLYVKVALSILNMGFMRGLSAKYMAVTPAINQWVYDLVMGDNTLRDKHFVPLRELATMGFSGTYFEDEQVGDTPYRKMIAALWRDNPTQQVSSPHCLATMASLLHLDKDGKSYLVAKINASGIGTEAWLAAYFNAYLVPLIHCFYKYKLVFMPHGENLILKFDNHVPVGTFIKDIGEEVCVLNPTEPLPEDIARITVTMPEEHELLSIFTDVFDCIFRYMMPILIDEADFSPSSFWKVVADVIGEYQATHPELNEVFRTYDLFCDDFALSCLNRLQLTDNKQMVDLTDPTGSLQFCGRLDNPIATFRRSF</sequence>
<keyword evidence="8" id="KW-1185">Reference proteome</keyword>
<dbReference type="Pfam" id="PF07690">
    <property type="entry name" value="MFS_1"/>
    <property type="match status" value="1"/>
</dbReference>
<dbReference type="Gene3D" id="1.20.1250.20">
    <property type="entry name" value="MFS general substrate transporter like domains"/>
    <property type="match status" value="1"/>
</dbReference>
<feature type="transmembrane region" description="Helical" evidence="5">
    <location>
        <begin position="202"/>
        <end position="221"/>
    </location>
</feature>
<dbReference type="Gene3D" id="6.10.250.3370">
    <property type="match status" value="1"/>
</dbReference>
<dbReference type="GO" id="GO:0016746">
    <property type="term" value="F:acyltransferase activity"/>
    <property type="evidence" value="ECO:0007669"/>
    <property type="project" value="InterPro"/>
</dbReference>
<evidence type="ECO:0000259" key="6">
    <source>
        <dbReference type="SMART" id="SM01006"/>
    </source>
</evidence>
<dbReference type="CDD" id="cd06174">
    <property type="entry name" value="MFS"/>
    <property type="match status" value="1"/>
</dbReference>
<dbReference type="Pfam" id="PF04183">
    <property type="entry name" value="IucA_IucC"/>
    <property type="match status" value="1"/>
</dbReference>
<dbReference type="InterPro" id="IPR019432">
    <property type="entry name" value="Acyltransferase_MbtK/IucB-like"/>
</dbReference>
<evidence type="ECO:0000313" key="8">
    <source>
        <dbReference type="Proteomes" id="UP000290287"/>
    </source>
</evidence>
<evidence type="ECO:0000256" key="2">
    <source>
        <dbReference type="ARBA" id="ARBA00022692"/>
    </source>
</evidence>